<dbReference type="InterPro" id="IPR009056">
    <property type="entry name" value="Cyt_c-like_dom"/>
</dbReference>
<evidence type="ECO:0000313" key="7">
    <source>
        <dbReference type="EMBL" id="GAA5483018.1"/>
    </source>
</evidence>
<evidence type="ECO:0000256" key="3">
    <source>
        <dbReference type="ARBA" id="ARBA00023004"/>
    </source>
</evidence>
<evidence type="ECO:0000256" key="4">
    <source>
        <dbReference type="PROSITE-ProRule" id="PRU00433"/>
    </source>
</evidence>
<organism evidence="7 8">
    <name type="scientific">Haloferula sargassicola</name>
    <dbReference type="NCBI Taxonomy" id="490096"/>
    <lineage>
        <taxon>Bacteria</taxon>
        <taxon>Pseudomonadati</taxon>
        <taxon>Verrucomicrobiota</taxon>
        <taxon>Verrucomicrobiia</taxon>
        <taxon>Verrucomicrobiales</taxon>
        <taxon>Verrucomicrobiaceae</taxon>
        <taxon>Haloferula</taxon>
    </lineage>
</organism>
<dbReference type="Pfam" id="PF00034">
    <property type="entry name" value="Cytochrom_C"/>
    <property type="match status" value="1"/>
</dbReference>
<dbReference type="Proteomes" id="UP001476282">
    <property type="component" value="Unassembled WGS sequence"/>
</dbReference>
<dbReference type="Gene3D" id="1.10.760.10">
    <property type="entry name" value="Cytochrome c-like domain"/>
    <property type="match status" value="1"/>
</dbReference>
<evidence type="ECO:0000256" key="5">
    <source>
        <dbReference type="SAM" id="MobiDB-lite"/>
    </source>
</evidence>
<keyword evidence="8" id="KW-1185">Reference proteome</keyword>
<dbReference type="PROSITE" id="PS51007">
    <property type="entry name" value="CYTC"/>
    <property type="match status" value="1"/>
</dbReference>
<dbReference type="SUPFAM" id="SSF46626">
    <property type="entry name" value="Cytochrome c"/>
    <property type="match status" value="1"/>
</dbReference>
<keyword evidence="2 4" id="KW-0479">Metal-binding</keyword>
<comment type="caution">
    <text evidence="7">The sequence shown here is derived from an EMBL/GenBank/DDBJ whole genome shotgun (WGS) entry which is preliminary data.</text>
</comment>
<name>A0ABP9UT60_9BACT</name>
<dbReference type="RefSeq" id="WP_353567143.1">
    <property type="nucleotide sequence ID" value="NZ_BAABRI010000011.1"/>
</dbReference>
<feature type="compositionally biased region" description="Basic and acidic residues" evidence="5">
    <location>
        <begin position="217"/>
        <end position="227"/>
    </location>
</feature>
<evidence type="ECO:0000256" key="2">
    <source>
        <dbReference type="ARBA" id="ARBA00022723"/>
    </source>
</evidence>
<protein>
    <recommendedName>
        <fullName evidence="6">Cytochrome c domain-containing protein</fullName>
    </recommendedName>
</protein>
<keyword evidence="1 4" id="KW-0349">Heme</keyword>
<dbReference type="PANTHER" id="PTHR35008">
    <property type="entry name" value="BLL4482 PROTEIN-RELATED"/>
    <property type="match status" value="1"/>
</dbReference>
<reference evidence="7 8" key="1">
    <citation type="submission" date="2024-02" db="EMBL/GenBank/DDBJ databases">
        <title>Haloferula sargassicola NBRC 104335.</title>
        <authorList>
            <person name="Ichikawa N."/>
            <person name="Katano-Makiyama Y."/>
            <person name="Hidaka K."/>
        </authorList>
    </citation>
    <scope>NUCLEOTIDE SEQUENCE [LARGE SCALE GENOMIC DNA]</scope>
    <source>
        <strain evidence="7 8">NBRC 104335</strain>
    </source>
</reference>
<accession>A0ABP9UT60</accession>
<sequence>MQDSHKPDLDDSLNVTESHERLLRDAAAVAREKRVDEGGQEPVSNWIFATGGLIAIAAGLALGHAGGLFDYHSYVEPGYVRSSLGGGEDAGPPPVDALKGYMAKGEKVFAKCVGCHGPDGKGGGAYPSLAGSEWAMGPTERFSQIVLNGLTGPTSTGKVFGVMPAQGVGMSPTDLASVMTYVRNSFGNEKGEVVTEGMAAKAIEISEGRANAGTPVTKEELNSEHLQDLPGEPLDPATKVDPVSLAPVEE</sequence>
<dbReference type="InterPro" id="IPR036909">
    <property type="entry name" value="Cyt_c-like_dom_sf"/>
</dbReference>
<feature type="region of interest" description="Disordered" evidence="5">
    <location>
        <begin position="208"/>
        <end position="250"/>
    </location>
</feature>
<proteinExistence type="predicted"/>
<dbReference type="PANTHER" id="PTHR35008:SF8">
    <property type="entry name" value="ALCOHOL DEHYDROGENASE CYTOCHROME C SUBUNIT"/>
    <property type="match status" value="1"/>
</dbReference>
<dbReference type="EMBL" id="BAABRI010000011">
    <property type="protein sequence ID" value="GAA5483018.1"/>
    <property type="molecule type" value="Genomic_DNA"/>
</dbReference>
<dbReference type="InterPro" id="IPR051459">
    <property type="entry name" value="Cytochrome_c-type_DH"/>
</dbReference>
<keyword evidence="3 4" id="KW-0408">Iron</keyword>
<evidence type="ECO:0000313" key="8">
    <source>
        <dbReference type="Proteomes" id="UP001476282"/>
    </source>
</evidence>
<evidence type="ECO:0000256" key="1">
    <source>
        <dbReference type="ARBA" id="ARBA00022617"/>
    </source>
</evidence>
<evidence type="ECO:0000259" key="6">
    <source>
        <dbReference type="PROSITE" id="PS51007"/>
    </source>
</evidence>
<feature type="domain" description="Cytochrome c" evidence="6">
    <location>
        <begin position="100"/>
        <end position="186"/>
    </location>
</feature>
<gene>
    <name evidence="7" type="ORF">Hsar01_02245</name>
</gene>